<name>A0A8H7MJ37_9PLEO</name>
<reference evidence="1" key="2">
    <citation type="submission" date="2020-09" db="EMBL/GenBank/DDBJ databases">
        <title>Reference genome assembly for Australian Ascochyta lentis isolate Al4.</title>
        <authorList>
            <person name="Lee R.C."/>
            <person name="Farfan-Caceres L.M."/>
            <person name="Debler J.W."/>
            <person name="Williams A.H."/>
            <person name="Henares B.M."/>
        </authorList>
    </citation>
    <scope>NUCLEOTIDE SEQUENCE</scope>
    <source>
        <strain evidence="1">Al4</strain>
    </source>
</reference>
<sequence length="377" mass="43720">MPTASLPVDIWLIIFDHIDALYNVLDDIDADSLTVLWCTVRNVSPYLRDCIDECFRYRILQSTFVNLSYSNMNYHGGPAFAHLHVPMAFSRLSSDGTRAVFRQMSYTKASSAYTQTGSVRGWLPFVERYYAETRKPAVQVLHNGEANIITGPPAWAQEHLSLRNTLAAEDKTNYLASLRDHTSIGRGYRPPYYLKIREAVNDTELVNLAIDCDAREISFDWRRTFAAFFTEQRFLMLSERSLGKHRTHDPDLVSAASRAQPSMHMHDYWNSNTRRARRKRLQPWVNENKHRMTPEDRLKAEDRVERTKHQVRRNLRSDNLRELTPADLTQALEEVVPEKCAEDLPYLMQWPWGHVDMYVAPRQPVQLRCGPKGCCVM</sequence>
<proteinExistence type="predicted"/>
<dbReference type="Proteomes" id="UP000651452">
    <property type="component" value="Unassembled WGS sequence"/>
</dbReference>
<dbReference type="EMBL" id="RZGK01000008">
    <property type="protein sequence ID" value="KAF9696938.1"/>
    <property type="molecule type" value="Genomic_DNA"/>
</dbReference>
<gene>
    <name evidence="1" type="ORF">EKO04_004760</name>
</gene>
<protein>
    <submittedName>
        <fullName evidence="1">Uncharacterized protein</fullName>
    </submittedName>
</protein>
<evidence type="ECO:0000313" key="1">
    <source>
        <dbReference type="EMBL" id="KAF9696938.1"/>
    </source>
</evidence>
<dbReference type="OrthoDB" id="2997776at2759"/>
<organism evidence="1 2">
    <name type="scientific">Ascochyta lentis</name>
    <dbReference type="NCBI Taxonomy" id="205686"/>
    <lineage>
        <taxon>Eukaryota</taxon>
        <taxon>Fungi</taxon>
        <taxon>Dikarya</taxon>
        <taxon>Ascomycota</taxon>
        <taxon>Pezizomycotina</taxon>
        <taxon>Dothideomycetes</taxon>
        <taxon>Pleosporomycetidae</taxon>
        <taxon>Pleosporales</taxon>
        <taxon>Pleosporineae</taxon>
        <taxon>Didymellaceae</taxon>
        <taxon>Ascochyta</taxon>
    </lineage>
</organism>
<keyword evidence="2" id="KW-1185">Reference proteome</keyword>
<reference evidence="1" key="1">
    <citation type="submission" date="2018-12" db="EMBL/GenBank/DDBJ databases">
        <authorList>
            <person name="Syme R.A."/>
            <person name="Farfan-Caceres L."/>
            <person name="Lichtenzveig J."/>
        </authorList>
    </citation>
    <scope>NUCLEOTIDE SEQUENCE</scope>
    <source>
        <strain evidence="1">Al4</strain>
    </source>
</reference>
<dbReference type="AlphaFoldDB" id="A0A8H7MJ37"/>
<comment type="caution">
    <text evidence="1">The sequence shown here is derived from an EMBL/GenBank/DDBJ whole genome shotgun (WGS) entry which is preliminary data.</text>
</comment>
<evidence type="ECO:0000313" key="2">
    <source>
        <dbReference type="Proteomes" id="UP000651452"/>
    </source>
</evidence>
<accession>A0A8H7MJ37</accession>